<keyword evidence="3" id="KW-1185">Reference proteome</keyword>
<proteinExistence type="predicted"/>
<evidence type="ECO:0000256" key="1">
    <source>
        <dbReference type="SAM" id="MobiDB-lite"/>
    </source>
</evidence>
<reference evidence="2 3" key="1">
    <citation type="journal article" date="2014" name="Genome Announc.">
        <title>Complete Genome Sequence of Mycoplasma ovis Strain Michigan, a Hemoplasma of Sheep with Two Distinct 16S rRNA Genes.</title>
        <authorList>
            <person name="Deshuillers P.L."/>
            <person name="Santos A.P."/>
            <person name="do Nascimento N.C."/>
            <person name="Hampel J.A."/>
            <person name="Bergin I.L."/>
            <person name="Dyson M.C."/>
            <person name="Messick J.B."/>
        </authorList>
    </citation>
    <scope>NUCLEOTIDE SEQUENCE [LARGE SCALE GENOMIC DNA]</scope>
    <source>
        <strain evidence="2 3">Michigan</strain>
    </source>
</reference>
<name>A0ABM5P1D1_9MOLU</name>
<accession>A0ABM5P1D1</accession>
<gene>
    <name evidence="2" type="ORF">OVS_02120</name>
</gene>
<evidence type="ECO:0000313" key="3">
    <source>
        <dbReference type="Proteomes" id="UP000018745"/>
    </source>
</evidence>
<sequence>MPLSLKVFTSTLLIGGDVGGIPLLLSSKNGIGGEAEKGVSAPINTGHEVTDTETEESRPETIEQANVGNCVIKKELEELENIIWTFEDSINIDTFVKVSCQDTNTVLGSPMANNWEGLFPNVLFKNLSSLIMGKKLKIKEVTESKQELGVYKTTFGGNSFYSPIVGEWTKETAEEKEPKITEVKITASGSVPSGVIYLLFKNQK</sequence>
<organism evidence="2 3">
    <name type="scientific">Mycoplasma ovis str. Michigan</name>
    <dbReference type="NCBI Taxonomy" id="1415773"/>
    <lineage>
        <taxon>Bacteria</taxon>
        <taxon>Bacillati</taxon>
        <taxon>Mycoplasmatota</taxon>
        <taxon>Mollicutes</taxon>
        <taxon>Mycoplasmataceae</taxon>
        <taxon>Mycoplasma</taxon>
    </lineage>
</organism>
<protein>
    <submittedName>
        <fullName evidence="2">Uncharacterized protein</fullName>
    </submittedName>
</protein>
<evidence type="ECO:0000313" key="2">
    <source>
        <dbReference type="EMBL" id="AHC40286.1"/>
    </source>
</evidence>
<dbReference type="RefSeq" id="WP_024071206.1">
    <property type="nucleotide sequence ID" value="NC_023062.1"/>
</dbReference>
<dbReference type="EMBL" id="CP006935">
    <property type="protein sequence ID" value="AHC40286.1"/>
    <property type="molecule type" value="Genomic_DNA"/>
</dbReference>
<feature type="region of interest" description="Disordered" evidence="1">
    <location>
        <begin position="36"/>
        <end position="59"/>
    </location>
</feature>
<dbReference type="Proteomes" id="UP000018745">
    <property type="component" value="Chromosome"/>
</dbReference>